<evidence type="ECO:0000313" key="4">
    <source>
        <dbReference type="Proteomes" id="UP000318571"/>
    </source>
</evidence>
<dbReference type="Proteomes" id="UP000318571">
    <property type="component" value="Chromosome 5"/>
</dbReference>
<feature type="signal peptide" evidence="2">
    <location>
        <begin position="1"/>
        <end position="21"/>
    </location>
</feature>
<feature type="region of interest" description="Disordered" evidence="1">
    <location>
        <begin position="50"/>
        <end position="93"/>
    </location>
</feature>
<evidence type="ECO:0000256" key="2">
    <source>
        <dbReference type="SAM" id="SignalP"/>
    </source>
</evidence>
<evidence type="ECO:0000313" key="3">
    <source>
        <dbReference type="EMBL" id="TRY77313.1"/>
    </source>
</evidence>
<gene>
    <name evidence="3" type="ORF">TCAL_03486</name>
</gene>
<sequence>MLKTSVLVLIVTVVFLNSVTSKPFTILNPWTGHVEVEVVQPQSKEDVLQEIDGQTPLQDSEGAGESTPDQKSEYLDDNGNPIFKIYQNQPYGK</sequence>
<protein>
    <submittedName>
        <fullName evidence="3">Uncharacterized protein</fullName>
    </submittedName>
</protein>
<name>A0A553PI06_TIGCA</name>
<dbReference type="AlphaFoldDB" id="A0A553PI06"/>
<evidence type="ECO:0000256" key="1">
    <source>
        <dbReference type="SAM" id="MobiDB-lite"/>
    </source>
</evidence>
<keyword evidence="2" id="KW-0732">Signal</keyword>
<feature type="chain" id="PRO_5022084790" evidence="2">
    <location>
        <begin position="22"/>
        <end position="93"/>
    </location>
</feature>
<reference evidence="3 4" key="1">
    <citation type="journal article" date="2018" name="Nat. Ecol. Evol.">
        <title>Genomic signatures of mitonuclear coevolution across populations of Tigriopus californicus.</title>
        <authorList>
            <person name="Barreto F.S."/>
            <person name="Watson E.T."/>
            <person name="Lima T.G."/>
            <person name="Willett C.S."/>
            <person name="Edmands S."/>
            <person name="Li W."/>
            <person name="Burton R.S."/>
        </authorList>
    </citation>
    <scope>NUCLEOTIDE SEQUENCE [LARGE SCALE GENOMIC DNA]</scope>
    <source>
        <strain evidence="3 4">San Diego</strain>
    </source>
</reference>
<proteinExistence type="predicted"/>
<accession>A0A553PI06</accession>
<dbReference type="EMBL" id="VCGU01000004">
    <property type="protein sequence ID" value="TRY77313.1"/>
    <property type="molecule type" value="Genomic_DNA"/>
</dbReference>
<organism evidence="3 4">
    <name type="scientific">Tigriopus californicus</name>
    <name type="common">Marine copepod</name>
    <dbReference type="NCBI Taxonomy" id="6832"/>
    <lineage>
        <taxon>Eukaryota</taxon>
        <taxon>Metazoa</taxon>
        <taxon>Ecdysozoa</taxon>
        <taxon>Arthropoda</taxon>
        <taxon>Crustacea</taxon>
        <taxon>Multicrustacea</taxon>
        <taxon>Hexanauplia</taxon>
        <taxon>Copepoda</taxon>
        <taxon>Harpacticoida</taxon>
        <taxon>Harpacticidae</taxon>
        <taxon>Tigriopus</taxon>
    </lineage>
</organism>
<keyword evidence="4" id="KW-1185">Reference proteome</keyword>
<comment type="caution">
    <text evidence="3">The sequence shown here is derived from an EMBL/GenBank/DDBJ whole genome shotgun (WGS) entry which is preliminary data.</text>
</comment>